<organism evidence="2 3">
    <name type="scientific">Portunus trituberculatus</name>
    <name type="common">Swimming crab</name>
    <name type="synonym">Neptunus trituberculatus</name>
    <dbReference type="NCBI Taxonomy" id="210409"/>
    <lineage>
        <taxon>Eukaryota</taxon>
        <taxon>Metazoa</taxon>
        <taxon>Ecdysozoa</taxon>
        <taxon>Arthropoda</taxon>
        <taxon>Crustacea</taxon>
        <taxon>Multicrustacea</taxon>
        <taxon>Malacostraca</taxon>
        <taxon>Eumalacostraca</taxon>
        <taxon>Eucarida</taxon>
        <taxon>Decapoda</taxon>
        <taxon>Pleocyemata</taxon>
        <taxon>Brachyura</taxon>
        <taxon>Eubrachyura</taxon>
        <taxon>Portunoidea</taxon>
        <taxon>Portunidae</taxon>
        <taxon>Portuninae</taxon>
        <taxon>Portunus</taxon>
    </lineage>
</organism>
<proteinExistence type="predicted"/>
<name>A0A5B7CXY8_PORTR</name>
<feature type="region of interest" description="Disordered" evidence="1">
    <location>
        <begin position="58"/>
        <end position="116"/>
    </location>
</feature>
<accession>A0A5B7CXY8</accession>
<gene>
    <name evidence="2" type="ORF">E2C01_005951</name>
</gene>
<dbReference type="EMBL" id="VSRR010000267">
    <property type="protein sequence ID" value="MPC13226.1"/>
    <property type="molecule type" value="Genomic_DNA"/>
</dbReference>
<evidence type="ECO:0000256" key="1">
    <source>
        <dbReference type="SAM" id="MobiDB-lite"/>
    </source>
</evidence>
<keyword evidence="3" id="KW-1185">Reference proteome</keyword>
<comment type="caution">
    <text evidence="2">The sequence shown here is derived from an EMBL/GenBank/DDBJ whole genome shotgun (WGS) entry which is preliminary data.</text>
</comment>
<sequence>MSLQASGKACRIAARRGARPLSASLALLIVCKRNETARFQVAKPSAFKIGAEKAAVEAPGARRLSPGAEQPASGSSTPETLFAPTRLRRAKESIGAGREGQRGEKEGGSDVCTRRDVSGGALQAGRSWQAERRRTKRGAAMLRWKLYGGSVVRGKSKYSLQSRARRRPVVVVVVVEVGRTSCRRPSEAGPGMPVSSPRAWPAPDVLLVLLALLVR</sequence>
<dbReference type="AlphaFoldDB" id="A0A5B7CXY8"/>
<protein>
    <submittedName>
        <fullName evidence="2">Uncharacterized protein</fullName>
    </submittedName>
</protein>
<reference evidence="2 3" key="1">
    <citation type="submission" date="2019-05" db="EMBL/GenBank/DDBJ databases">
        <title>Another draft genome of Portunus trituberculatus and its Hox gene families provides insights of decapod evolution.</title>
        <authorList>
            <person name="Jeong J.-H."/>
            <person name="Song I."/>
            <person name="Kim S."/>
            <person name="Choi T."/>
            <person name="Kim D."/>
            <person name="Ryu S."/>
            <person name="Kim W."/>
        </authorList>
    </citation>
    <scope>NUCLEOTIDE SEQUENCE [LARGE SCALE GENOMIC DNA]</scope>
    <source>
        <tissue evidence="2">Muscle</tissue>
    </source>
</reference>
<dbReference type="Proteomes" id="UP000324222">
    <property type="component" value="Unassembled WGS sequence"/>
</dbReference>
<feature type="compositionally biased region" description="Basic and acidic residues" evidence="1">
    <location>
        <begin position="99"/>
        <end position="116"/>
    </location>
</feature>
<evidence type="ECO:0000313" key="2">
    <source>
        <dbReference type="EMBL" id="MPC13226.1"/>
    </source>
</evidence>
<evidence type="ECO:0000313" key="3">
    <source>
        <dbReference type="Proteomes" id="UP000324222"/>
    </source>
</evidence>